<proteinExistence type="predicted"/>
<dbReference type="AlphaFoldDB" id="A0A2Z7AGU4"/>
<accession>A0A2Z7AGU4</accession>
<protein>
    <submittedName>
        <fullName evidence="1">Ribonuclease H protein-like</fullName>
    </submittedName>
</protein>
<keyword evidence="2" id="KW-1185">Reference proteome</keyword>
<evidence type="ECO:0000313" key="2">
    <source>
        <dbReference type="Proteomes" id="UP000250235"/>
    </source>
</evidence>
<reference evidence="1 2" key="1">
    <citation type="journal article" date="2015" name="Proc. Natl. Acad. Sci. U.S.A.">
        <title>The resurrection genome of Boea hygrometrica: A blueprint for survival of dehydration.</title>
        <authorList>
            <person name="Xiao L."/>
            <person name="Yang G."/>
            <person name="Zhang L."/>
            <person name="Yang X."/>
            <person name="Zhao S."/>
            <person name="Ji Z."/>
            <person name="Zhou Q."/>
            <person name="Hu M."/>
            <person name="Wang Y."/>
            <person name="Chen M."/>
            <person name="Xu Y."/>
            <person name="Jin H."/>
            <person name="Xiao X."/>
            <person name="Hu G."/>
            <person name="Bao F."/>
            <person name="Hu Y."/>
            <person name="Wan P."/>
            <person name="Li L."/>
            <person name="Deng X."/>
            <person name="Kuang T."/>
            <person name="Xiang C."/>
            <person name="Zhu J.K."/>
            <person name="Oliver M.J."/>
            <person name="He Y."/>
        </authorList>
    </citation>
    <scope>NUCLEOTIDE SEQUENCE [LARGE SCALE GENOMIC DNA]</scope>
    <source>
        <strain evidence="2">cv. XS01</strain>
    </source>
</reference>
<dbReference type="PANTHER" id="PTHR33116">
    <property type="entry name" value="REVERSE TRANSCRIPTASE ZINC-BINDING DOMAIN-CONTAINING PROTEIN-RELATED-RELATED"/>
    <property type="match status" value="1"/>
</dbReference>
<sequence>MLECISHVRHMAGLKFKSMKSGIYIADVPDSTKHGAFWLQRGCPSLQVSWHSTLSAKLRRLDYGVLIENISGKLISWPKKTFSFAGRLEHIRTILQGIRCFWLSIIPIPCYVINKIYTLCRKFLWNSSRPPIAWKTLSLRQEDGRYGLRDLRHWNKALLSKTLWKIQAKKDTLWVKWITHHYGEDLGTWQPRKDDSRLLNKQLIGVRNEIAGMARSGMELGGLLSLWFEGRHGTGLTYDFFVSKETLAVEAYCLGTSSCAETLIVSLAIRPWQSSH</sequence>
<dbReference type="EMBL" id="KV015945">
    <property type="protein sequence ID" value="KZV20292.1"/>
    <property type="molecule type" value="Genomic_DNA"/>
</dbReference>
<name>A0A2Z7AGU4_9LAMI</name>
<dbReference type="Proteomes" id="UP000250235">
    <property type="component" value="Unassembled WGS sequence"/>
</dbReference>
<dbReference type="OrthoDB" id="1751077at2759"/>
<evidence type="ECO:0000313" key="1">
    <source>
        <dbReference type="EMBL" id="KZV20292.1"/>
    </source>
</evidence>
<organism evidence="1 2">
    <name type="scientific">Dorcoceras hygrometricum</name>
    <dbReference type="NCBI Taxonomy" id="472368"/>
    <lineage>
        <taxon>Eukaryota</taxon>
        <taxon>Viridiplantae</taxon>
        <taxon>Streptophyta</taxon>
        <taxon>Embryophyta</taxon>
        <taxon>Tracheophyta</taxon>
        <taxon>Spermatophyta</taxon>
        <taxon>Magnoliopsida</taxon>
        <taxon>eudicotyledons</taxon>
        <taxon>Gunneridae</taxon>
        <taxon>Pentapetalae</taxon>
        <taxon>asterids</taxon>
        <taxon>lamiids</taxon>
        <taxon>Lamiales</taxon>
        <taxon>Gesneriaceae</taxon>
        <taxon>Didymocarpoideae</taxon>
        <taxon>Trichosporeae</taxon>
        <taxon>Loxocarpinae</taxon>
        <taxon>Dorcoceras</taxon>
    </lineage>
</organism>
<dbReference type="PANTHER" id="PTHR33116:SF84">
    <property type="entry name" value="RNA-DIRECTED DNA POLYMERASE"/>
    <property type="match status" value="1"/>
</dbReference>
<gene>
    <name evidence="1" type="ORF">F511_43857</name>
</gene>